<dbReference type="NCBIfam" id="NF038308">
    <property type="entry name" value="RNA_repair_RtcR"/>
    <property type="match status" value="1"/>
</dbReference>
<protein>
    <submittedName>
        <fullName evidence="4">AAA family ATPase</fullName>
    </submittedName>
</protein>
<dbReference type="EMBL" id="VZPE01000023">
    <property type="protein sequence ID" value="KAB0564622.1"/>
    <property type="molecule type" value="Genomic_DNA"/>
</dbReference>
<sequence>MKKRVAFSILGTTLDVGKWDKRWSRWRPNVALCQQQGLFIDRVELLHDNHSETLAKRIIGDIGTVSPATEVNCNIVNYTNAWDFSEVYTKLRDFARDYPFDPDAEDYLVNITTGTHVAQICWFLLTEARIIPARLLQLSPPRYKDSDPDAETDVAGTHSIIDLDLSRYDEIAKRFASEREDAATFLKSGIVTRNAAFNRMIDQIERVVIRSTAPVLLTGATGAGKSQLARRIYDLKRAQHKVSGPFVEVNCATLRGDQAMSTLFGHAKGAFTGAIGERAGLLKSADKGVLFLDEIGDLGLDEQAMCLRAIEDKRFLPVGSDKEASAEFQLIAGTNRDLGDDVQAGRFREDLYARLNLWTFQLPALRERPEDIEPNVDFELKRYLEREGQNVTFNKEARQYYLDFATGSQGQWHANFRDLSASITRMATLAPQGRITADEVKDEITRLSRLWRPKAGEELDHGIIQTVMGIEAAGKLDLFDKAQLSAVLKTCGESQSASAAGRVLFTQSRQEKKSANDADRLIKYLARFGLGFEEVRARLRGASAP</sequence>
<dbReference type="SUPFAM" id="SSF52540">
    <property type="entry name" value="P-loop containing nucleoside triphosphate hydrolases"/>
    <property type="match status" value="1"/>
</dbReference>
<dbReference type="InterPro" id="IPR058031">
    <property type="entry name" value="AAA_lid_NorR"/>
</dbReference>
<dbReference type="CDD" id="cd00009">
    <property type="entry name" value="AAA"/>
    <property type="match status" value="1"/>
</dbReference>
<proteinExistence type="predicted"/>
<accession>A0A643ESG7</accession>
<dbReference type="Gene3D" id="1.10.8.60">
    <property type="match status" value="1"/>
</dbReference>
<evidence type="ECO:0000259" key="3">
    <source>
        <dbReference type="PROSITE" id="PS50045"/>
    </source>
</evidence>
<dbReference type="Gene3D" id="3.40.50.300">
    <property type="entry name" value="P-loop containing nucleotide triphosphate hydrolases"/>
    <property type="match status" value="1"/>
</dbReference>
<dbReference type="Pfam" id="PF25601">
    <property type="entry name" value="AAA_lid_14"/>
    <property type="match status" value="1"/>
</dbReference>
<dbReference type="PIRSF" id="PIRSF037354">
    <property type="entry name" value="Txn_actvtr_RtcR"/>
    <property type="match status" value="1"/>
</dbReference>
<evidence type="ECO:0000256" key="2">
    <source>
        <dbReference type="ARBA" id="ARBA00022840"/>
    </source>
</evidence>
<dbReference type="GO" id="GO:0003700">
    <property type="term" value="F:DNA-binding transcription factor activity"/>
    <property type="evidence" value="ECO:0007669"/>
    <property type="project" value="InterPro"/>
</dbReference>
<feature type="domain" description="Sigma-54 factor interaction" evidence="3">
    <location>
        <begin position="190"/>
        <end position="428"/>
    </location>
</feature>
<dbReference type="Pfam" id="PF00158">
    <property type="entry name" value="Sigma54_activat"/>
    <property type="match status" value="1"/>
</dbReference>
<evidence type="ECO:0000256" key="1">
    <source>
        <dbReference type="ARBA" id="ARBA00022741"/>
    </source>
</evidence>
<gene>
    <name evidence="4" type="ORF">F7Q93_24285</name>
</gene>
<dbReference type="AlphaFoldDB" id="A0A643ESG7"/>
<dbReference type="InterPro" id="IPR002078">
    <property type="entry name" value="Sigma_54_int"/>
</dbReference>
<dbReference type="InterPro" id="IPR009715">
    <property type="entry name" value="RtcR"/>
</dbReference>
<dbReference type="SMART" id="SM00382">
    <property type="entry name" value="AAA"/>
    <property type="match status" value="1"/>
</dbReference>
<name>A0A643ESG7_9HYPH</name>
<comment type="caution">
    <text evidence="4">The sequence shown here is derived from an EMBL/GenBank/DDBJ whole genome shotgun (WGS) entry which is preliminary data.</text>
</comment>
<dbReference type="PANTHER" id="PTHR32071">
    <property type="entry name" value="TRANSCRIPTIONAL REGULATORY PROTEIN"/>
    <property type="match status" value="1"/>
</dbReference>
<dbReference type="Pfam" id="PF06956">
    <property type="entry name" value="RtcR"/>
    <property type="match status" value="1"/>
</dbReference>
<dbReference type="GO" id="GO:0005524">
    <property type="term" value="F:ATP binding"/>
    <property type="evidence" value="ECO:0007669"/>
    <property type="project" value="UniProtKB-KW"/>
</dbReference>
<evidence type="ECO:0000313" key="4">
    <source>
        <dbReference type="EMBL" id="KAB0564622.1"/>
    </source>
</evidence>
<keyword evidence="2" id="KW-0067">ATP-binding</keyword>
<reference evidence="4" key="1">
    <citation type="submission" date="2019-09" db="EMBL/GenBank/DDBJ databases">
        <title>Draft genome sequences of 48 bacterial type strains from the CCUG.</title>
        <authorList>
            <person name="Tunovic T."/>
            <person name="Pineiro-Iglesias B."/>
            <person name="Unosson C."/>
            <person name="Inganas E."/>
            <person name="Ohlen M."/>
            <person name="Cardew S."/>
            <person name="Jensie-Markopoulos S."/>
            <person name="Salva-Serra F."/>
            <person name="Jaen-Luchoro D."/>
            <person name="Karlsson R."/>
            <person name="Svensson-Stadler L."/>
            <person name="Chun J."/>
            <person name="Moore E."/>
        </authorList>
    </citation>
    <scope>NUCLEOTIDE SEQUENCE</scope>
    <source>
        <strain evidence="4">CCUG 50899</strain>
    </source>
</reference>
<dbReference type="InterPro" id="IPR003593">
    <property type="entry name" value="AAA+_ATPase"/>
</dbReference>
<dbReference type="InterPro" id="IPR017183">
    <property type="entry name" value="Sigma54_dep_tscrpt_act_RtcR"/>
</dbReference>
<dbReference type="InterPro" id="IPR027417">
    <property type="entry name" value="P-loop_NTPase"/>
</dbReference>
<dbReference type="PROSITE" id="PS50045">
    <property type="entry name" value="SIGMA54_INTERACT_4"/>
    <property type="match status" value="1"/>
</dbReference>
<organism evidence="4">
    <name type="scientific">Brucella pituitosa</name>
    <dbReference type="NCBI Taxonomy" id="571256"/>
    <lineage>
        <taxon>Bacteria</taxon>
        <taxon>Pseudomonadati</taxon>
        <taxon>Pseudomonadota</taxon>
        <taxon>Alphaproteobacteria</taxon>
        <taxon>Hyphomicrobiales</taxon>
        <taxon>Brucellaceae</taxon>
        <taxon>Brucella/Ochrobactrum group</taxon>
        <taxon>Brucella</taxon>
    </lineage>
</organism>
<dbReference type="PANTHER" id="PTHR32071:SF14">
    <property type="entry name" value="TRANSCRIPTIONAL REGULATORY PROTEIN RTCR"/>
    <property type="match status" value="1"/>
</dbReference>
<dbReference type="RefSeq" id="WP_128094605.1">
    <property type="nucleotide sequence ID" value="NZ_JBHEEN010000020.1"/>
</dbReference>
<keyword evidence="1" id="KW-0547">Nucleotide-binding</keyword>